<accession>A0A5J6MEZ6</accession>
<protein>
    <recommendedName>
        <fullName evidence="3">histidine kinase</fullName>
        <ecNumber evidence="3">2.7.13.3</ecNumber>
    </recommendedName>
</protein>
<dbReference type="CDD" id="cd00082">
    <property type="entry name" value="HisKA"/>
    <property type="match status" value="1"/>
</dbReference>
<evidence type="ECO:0000256" key="1">
    <source>
        <dbReference type="ARBA" id="ARBA00000085"/>
    </source>
</evidence>
<dbReference type="SMART" id="SM00387">
    <property type="entry name" value="HATPase_c"/>
    <property type="match status" value="1"/>
</dbReference>
<dbReference type="InterPro" id="IPR050736">
    <property type="entry name" value="Sensor_HK_Regulatory"/>
</dbReference>
<dbReference type="Gene3D" id="3.30.565.10">
    <property type="entry name" value="Histidine kinase-like ATPase, C-terminal domain"/>
    <property type="match status" value="1"/>
</dbReference>
<dbReference type="PANTHER" id="PTHR43711:SF26">
    <property type="entry name" value="SENSOR HISTIDINE KINASE RCSC"/>
    <property type="match status" value="1"/>
</dbReference>
<proteinExistence type="predicted"/>
<evidence type="ECO:0000256" key="2">
    <source>
        <dbReference type="ARBA" id="ARBA00004370"/>
    </source>
</evidence>
<evidence type="ECO:0000313" key="15">
    <source>
        <dbReference type="EMBL" id="QEX15597.1"/>
    </source>
</evidence>
<feature type="domain" description="Response regulatory" evidence="14">
    <location>
        <begin position="39"/>
        <end position="162"/>
    </location>
</feature>
<dbReference type="InterPro" id="IPR036097">
    <property type="entry name" value="HisK_dim/P_sf"/>
</dbReference>
<dbReference type="GO" id="GO:0000155">
    <property type="term" value="F:phosphorelay sensor kinase activity"/>
    <property type="evidence" value="ECO:0007669"/>
    <property type="project" value="InterPro"/>
</dbReference>
<dbReference type="InterPro" id="IPR011006">
    <property type="entry name" value="CheY-like_superfamily"/>
</dbReference>
<keyword evidence="5" id="KW-0808">Transferase</keyword>
<dbReference type="EMBL" id="CP042906">
    <property type="protein sequence ID" value="QEX15597.1"/>
    <property type="molecule type" value="Genomic_DNA"/>
</dbReference>
<dbReference type="SUPFAM" id="SSF55874">
    <property type="entry name" value="ATPase domain of HSP90 chaperone/DNA topoisomerase II/histidine kinase"/>
    <property type="match status" value="1"/>
</dbReference>
<keyword evidence="7" id="KW-0418">Kinase</keyword>
<feature type="domain" description="Histidine kinase" evidence="13">
    <location>
        <begin position="212"/>
        <end position="433"/>
    </location>
</feature>
<keyword evidence="9" id="KW-0902">Two-component regulatory system</keyword>
<dbReference type="FunFam" id="1.10.287.130:FF:000038">
    <property type="entry name" value="Sensory transduction histidine kinase"/>
    <property type="match status" value="1"/>
</dbReference>
<dbReference type="PANTHER" id="PTHR43711">
    <property type="entry name" value="TWO-COMPONENT HISTIDINE KINASE"/>
    <property type="match status" value="1"/>
</dbReference>
<dbReference type="SUPFAM" id="SSF47384">
    <property type="entry name" value="Homodimeric domain of signal transducing histidine kinase"/>
    <property type="match status" value="1"/>
</dbReference>
<dbReference type="InterPro" id="IPR004358">
    <property type="entry name" value="Sig_transdc_His_kin-like_C"/>
</dbReference>
<evidence type="ECO:0000256" key="7">
    <source>
        <dbReference type="ARBA" id="ARBA00022777"/>
    </source>
</evidence>
<evidence type="ECO:0000259" key="13">
    <source>
        <dbReference type="PROSITE" id="PS50109"/>
    </source>
</evidence>
<dbReference type="GO" id="GO:0005524">
    <property type="term" value="F:ATP binding"/>
    <property type="evidence" value="ECO:0007669"/>
    <property type="project" value="UniProtKB-KW"/>
</dbReference>
<dbReference type="SMART" id="SM00388">
    <property type="entry name" value="HisKA"/>
    <property type="match status" value="1"/>
</dbReference>
<keyword evidence="12" id="KW-0175">Coiled coil</keyword>
<dbReference type="Proteomes" id="UP000326202">
    <property type="component" value="Chromosome"/>
</dbReference>
<evidence type="ECO:0000259" key="14">
    <source>
        <dbReference type="PROSITE" id="PS50110"/>
    </source>
</evidence>
<keyword evidence="16" id="KW-1185">Reference proteome</keyword>
<dbReference type="InterPro" id="IPR001789">
    <property type="entry name" value="Sig_transdc_resp-reg_receiver"/>
</dbReference>
<name>A0A5J6MEZ6_9PROT</name>
<dbReference type="InterPro" id="IPR005467">
    <property type="entry name" value="His_kinase_dom"/>
</dbReference>
<evidence type="ECO:0000256" key="10">
    <source>
        <dbReference type="ARBA" id="ARBA00023136"/>
    </source>
</evidence>
<dbReference type="AlphaFoldDB" id="A0A5J6MEZ6"/>
<comment type="subcellular location">
    <subcellularLocation>
        <location evidence="2">Membrane</location>
    </subcellularLocation>
</comment>
<evidence type="ECO:0000256" key="3">
    <source>
        <dbReference type="ARBA" id="ARBA00012438"/>
    </source>
</evidence>
<dbReference type="KEGG" id="htq:FRZ44_08840"/>
<dbReference type="SUPFAM" id="SSF52172">
    <property type="entry name" value="CheY-like"/>
    <property type="match status" value="1"/>
</dbReference>
<dbReference type="SMART" id="SM00448">
    <property type="entry name" value="REC"/>
    <property type="match status" value="1"/>
</dbReference>
<dbReference type="PROSITE" id="PS50109">
    <property type="entry name" value="HIS_KIN"/>
    <property type="match status" value="1"/>
</dbReference>
<evidence type="ECO:0000256" key="6">
    <source>
        <dbReference type="ARBA" id="ARBA00022741"/>
    </source>
</evidence>
<feature type="modified residue" description="4-aspartylphosphate" evidence="11">
    <location>
        <position position="93"/>
    </location>
</feature>
<evidence type="ECO:0000256" key="12">
    <source>
        <dbReference type="SAM" id="Coils"/>
    </source>
</evidence>
<dbReference type="Gene3D" id="3.40.50.2300">
    <property type="match status" value="1"/>
</dbReference>
<comment type="catalytic activity">
    <reaction evidence="1">
        <text>ATP + protein L-histidine = ADP + protein N-phospho-L-histidine.</text>
        <dbReference type="EC" id="2.7.13.3"/>
    </reaction>
</comment>
<dbReference type="PRINTS" id="PR00344">
    <property type="entry name" value="BCTRLSENSOR"/>
</dbReference>
<keyword evidence="10" id="KW-0472">Membrane</keyword>
<dbReference type="Pfam" id="PF00072">
    <property type="entry name" value="Response_reg"/>
    <property type="match status" value="1"/>
</dbReference>
<dbReference type="EC" id="2.7.13.3" evidence="3"/>
<dbReference type="InterPro" id="IPR003661">
    <property type="entry name" value="HisK_dim/P_dom"/>
</dbReference>
<evidence type="ECO:0000256" key="11">
    <source>
        <dbReference type="PROSITE-ProRule" id="PRU00169"/>
    </source>
</evidence>
<feature type="coiled-coil region" evidence="12">
    <location>
        <begin position="168"/>
        <end position="205"/>
    </location>
</feature>
<dbReference type="Gene3D" id="1.10.287.130">
    <property type="match status" value="1"/>
</dbReference>
<sequence>MIPARPIYRVLIADDERSVLDAYRTVFGDIAAPHGNDNRLADLEGELFNATASAAMDSTPFFQPVLCRRGEEAIDTIMSARRDRIEFPVAFLDVRMPPGIDGIETAARIRALDPAINIVMVTAYADKHPRQIAELVQPFDKLFYINKPFQATEIQQFALALSEKWKAEQQLRQVNQDLLLRCRELEATHANLREARERAEAASRAKSIFLANMSHELRTPLNAVIGFADVMRKETFGPIGNERYKEYLDDISHSSEHLLEVINDLLDFSKIEAGKLEVVVEDVDLVDMLVNVANMLRPQADQRKVALDYIPPAANLVIRADSYRLRQVLLNLLSNAVKFTQASGRVTVSARIQDTGELSLSIADTGIGMSPTDLSAALEPFQQVDQGLARRYEGTGLGLPLARRLSELLGAKLALTSEVGKGTEAVVTFPRELYAAAARPTGSSPAAAE</sequence>
<evidence type="ECO:0000256" key="5">
    <source>
        <dbReference type="ARBA" id="ARBA00022679"/>
    </source>
</evidence>
<dbReference type="Pfam" id="PF00512">
    <property type="entry name" value="HisKA"/>
    <property type="match status" value="1"/>
</dbReference>
<gene>
    <name evidence="15" type="ORF">FRZ44_08840</name>
</gene>
<reference evidence="15 16" key="1">
    <citation type="submission" date="2019-08" db="EMBL/GenBank/DDBJ databases">
        <title>Hyperibacter terrae gen. nov., sp. nov. and Hyperibacter viscosus sp. nov., two new members in the family Rhodospirillaceae isolated from the rhizosphere of Hypericum perforatum.</title>
        <authorList>
            <person name="Noviana Z."/>
        </authorList>
    </citation>
    <scope>NUCLEOTIDE SEQUENCE [LARGE SCALE GENOMIC DNA]</scope>
    <source>
        <strain evidence="15 16">R5913</strain>
    </source>
</reference>
<keyword evidence="8" id="KW-0067">ATP-binding</keyword>
<keyword evidence="4 11" id="KW-0597">Phosphoprotein</keyword>
<dbReference type="PROSITE" id="PS50110">
    <property type="entry name" value="RESPONSE_REGULATORY"/>
    <property type="match status" value="1"/>
</dbReference>
<keyword evidence="6" id="KW-0547">Nucleotide-binding</keyword>
<dbReference type="CDD" id="cd16922">
    <property type="entry name" value="HATPase_EvgS-ArcB-TorS-like"/>
    <property type="match status" value="1"/>
</dbReference>
<dbReference type="Pfam" id="PF02518">
    <property type="entry name" value="HATPase_c"/>
    <property type="match status" value="1"/>
</dbReference>
<evidence type="ECO:0000256" key="4">
    <source>
        <dbReference type="ARBA" id="ARBA00022553"/>
    </source>
</evidence>
<evidence type="ECO:0000313" key="16">
    <source>
        <dbReference type="Proteomes" id="UP000326202"/>
    </source>
</evidence>
<dbReference type="InterPro" id="IPR003594">
    <property type="entry name" value="HATPase_dom"/>
</dbReference>
<evidence type="ECO:0000256" key="8">
    <source>
        <dbReference type="ARBA" id="ARBA00022840"/>
    </source>
</evidence>
<dbReference type="InterPro" id="IPR036890">
    <property type="entry name" value="HATPase_C_sf"/>
</dbReference>
<organism evidence="15 16">
    <name type="scientific">Hypericibacter terrae</name>
    <dbReference type="NCBI Taxonomy" id="2602015"/>
    <lineage>
        <taxon>Bacteria</taxon>
        <taxon>Pseudomonadati</taxon>
        <taxon>Pseudomonadota</taxon>
        <taxon>Alphaproteobacteria</taxon>
        <taxon>Rhodospirillales</taxon>
        <taxon>Dongiaceae</taxon>
        <taxon>Hypericibacter</taxon>
    </lineage>
</organism>
<evidence type="ECO:0000256" key="9">
    <source>
        <dbReference type="ARBA" id="ARBA00023012"/>
    </source>
</evidence>
<dbReference type="GO" id="GO:0016020">
    <property type="term" value="C:membrane"/>
    <property type="evidence" value="ECO:0007669"/>
    <property type="project" value="UniProtKB-SubCell"/>
</dbReference>